<protein>
    <submittedName>
        <fullName evidence="2">Uncharacterized protein</fullName>
    </submittedName>
</protein>
<organism evidence="2 3">
    <name type="scientific">Agrocybe pediades</name>
    <dbReference type="NCBI Taxonomy" id="84607"/>
    <lineage>
        <taxon>Eukaryota</taxon>
        <taxon>Fungi</taxon>
        <taxon>Dikarya</taxon>
        <taxon>Basidiomycota</taxon>
        <taxon>Agaricomycotina</taxon>
        <taxon>Agaricomycetes</taxon>
        <taxon>Agaricomycetidae</taxon>
        <taxon>Agaricales</taxon>
        <taxon>Agaricineae</taxon>
        <taxon>Strophariaceae</taxon>
        <taxon>Agrocybe</taxon>
    </lineage>
</organism>
<evidence type="ECO:0000313" key="2">
    <source>
        <dbReference type="EMBL" id="KAF4621462.1"/>
    </source>
</evidence>
<feature type="compositionally biased region" description="Polar residues" evidence="1">
    <location>
        <begin position="81"/>
        <end position="90"/>
    </location>
</feature>
<proteinExistence type="predicted"/>
<sequence length="214" mass="23958">MPYPYPAHETQFIGSEYSQVVDMDLCDLLQTMRLDPSYAAEQGVNMLKPAEEAVPVSFPVPQSMPVPEEAMALEDVNYHSDTASESSDLQVNPPPLPNPEPEPAPHWYGCAYLQVIQSQLDNCQTTCGEYLDVIFTHREILYSYPGAHTECARAFTDMAYAFEKRAWRSDREADVEAVTSFRHEAWVIASSLAPVQSPKSVNNSSYVCHGMPMM</sequence>
<dbReference type="EMBL" id="JAACJL010000015">
    <property type="protein sequence ID" value="KAF4621462.1"/>
    <property type="molecule type" value="Genomic_DNA"/>
</dbReference>
<gene>
    <name evidence="2" type="ORF">D9613_000883</name>
</gene>
<evidence type="ECO:0000313" key="3">
    <source>
        <dbReference type="Proteomes" id="UP000521872"/>
    </source>
</evidence>
<dbReference type="AlphaFoldDB" id="A0A8H4VTD7"/>
<accession>A0A8H4VTD7</accession>
<evidence type="ECO:0000256" key="1">
    <source>
        <dbReference type="SAM" id="MobiDB-lite"/>
    </source>
</evidence>
<dbReference type="Proteomes" id="UP000521872">
    <property type="component" value="Unassembled WGS sequence"/>
</dbReference>
<feature type="compositionally biased region" description="Pro residues" evidence="1">
    <location>
        <begin position="92"/>
        <end position="101"/>
    </location>
</feature>
<keyword evidence="3" id="KW-1185">Reference proteome</keyword>
<feature type="region of interest" description="Disordered" evidence="1">
    <location>
        <begin position="81"/>
        <end position="101"/>
    </location>
</feature>
<name>A0A8H4VTD7_9AGAR</name>
<comment type="caution">
    <text evidence="2">The sequence shown here is derived from an EMBL/GenBank/DDBJ whole genome shotgun (WGS) entry which is preliminary data.</text>
</comment>
<reference evidence="2 3" key="1">
    <citation type="submission" date="2019-12" db="EMBL/GenBank/DDBJ databases">
        <authorList>
            <person name="Floudas D."/>
            <person name="Bentzer J."/>
            <person name="Ahren D."/>
            <person name="Johansson T."/>
            <person name="Persson P."/>
            <person name="Tunlid A."/>
        </authorList>
    </citation>
    <scope>NUCLEOTIDE SEQUENCE [LARGE SCALE GENOMIC DNA]</scope>
    <source>
        <strain evidence="2 3">CBS 102.39</strain>
    </source>
</reference>